<keyword evidence="2" id="KW-1185">Reference proteome</keyword>
<protein>
    <submittedName>
        <fullName evidence="1">Uncharacterized protein</fullName>
    </submittedName>
</protein>
<dbReference type="Proteomes" id="UP000625711">
    <property type="component" value="Unassembled WGS sequence"/>
</dbReference>
<comment type="caution">
    <text evidence="1">The sequence shown here is derived from an EMBL/GenBank/DDBJ whole genome shotgun (WGS) entry which is preliminary data.</text>
</comment>
<gene>
    <name evidence="1" type="ORF">GWI33_001079</name>
</gene>
<dbReference type="AlphaFoldDB" id="A0A834ISX6"/>
<organism evidence="1 2">
    <name type="scientific">Rhynchophorus ferrugineus</name>
    <name type="common">Red palm weevil</name>
    <name type="synonym">Curculio ferrugineus</name>
    <dbReference type="NCBI Taxonomy" id="354439"/>
    <lineage>
        <taxon>Eukaryota</taxon>
        <taxon>Metazoa</taxon>
        <taxon>Ecdysozoa</taxon>
        <taxon>Arthropoda</taxon>
        <taxon>Hexapoda</taxon>
        <taxon>Insecta</taxon>
        <taxon>Pterygota</taxon>
        <taxon>Neoptera</taxon>
        <taxon>Endopterygota</taxon>
        <taxon>Coleoptera</taxon>
        <taxon>Polyphaga</taxon>
        <taxon>Cucujiformia</taxon>
        <taxon>Curculionidae</taxon>
        <taxon>Dryophthorinae</taxon>
        <taxon>Rhynchophorus</taxon>
    </lineage>
</organism>
<name>A0A834ISX6_RHYFE</name>
<accession>A0A834ISX6</accession>
<evidence type="ECO:0000313" key="2">
    <source>
        <dbReference type="Proteomes" id="UP000625711"/>
    </source>
</evidence>
<dbReference type="EMBL" id="JAACXV010000125">
    <property type="protein sequence ID" value="KAF7283253.1"/>
    <property type="molecule type" value="Genomic_DNA"/>
</dbReference>
<evidence type="ECO:0000313" key="1">
    <source>
        <dbReference type="EMBL" id="KAF7283253.1"/>
    </source>
</evidence>
<proteinExistence type="predicted"/>
<sequence>MDSMEFDTHCGRIKCMTQPSTSRQCACRAAKMSLLAQLSRLLSTSREETGNFISRDIGDMPNRLPGLFISIDSTSEHTSNLHQEEIYSDIERIDE</sequence>
<reference evidence="1" key="1">
    <citation type="submission" date="2020-08" db="EMBL/GenBank/DDBJ databases">
        <title>Genome sequencing and assembly of the red palm weevil Rhynchophorus ferrugineus.</title>
        <authorList>
            <person name="Dias G.B."/>
            <person name="Bergman C.M."/>
            <person name="Manee M."/>
        </authorList>
    </citation>
    <scope>NUCLEOTIDE SEQUENCE</scope>
    <source>
        <strain evidence="1">AA-2017</strain>
        <tissue evidence="1">Whole larva</tissue>
    </source>
</reference>